<feature type="compositionally biased region" description="Low complexity" evidence="12">
    <location>
        <begin position="15"/>
        <end position="27"/>
    </location>
</feature>
<evidence type="ECO:0000256" key="12">
    <source>
        <dbReference type="SAM" id="MobiDB-lite"/>
    </source>
</evidence>
<evidence type="ECO:0000256" key="10">
    <source>
        <dbReference type="ARBA" id="ARBA00023209"/>
    </source>
</evidence>
<keyword evidence="11" id="KW-1208">Phospholipid metabolism</keyword>
<dbReference type="InterPro" id="IPR045540">
    <property type="entry name" value="YegS/DAGK_C"/>
</dbReference>
<evidence type="ECO:0000259" key="13">
    <source>
        <dbReference type="PROSITE" id="PS50146"/>
    </source>
</evidence>
<dbReference type="Gene3D" id="3.40.50.10330">
    <property type="entry name" value="Probable inorganic polyphosphate/atp-NAD kinase, domain 1"/>
    <property type="match status" value="1"/>
</dbReference>
<protein>
    <submittedName>
        <fullName evidence="14">YegS/Rv2252/BmrU family lipid kinase</fullName>
    </submittedName>
</protein>
<dbReference type="GO" id="GO:0005886">
    <property type="term" value="C:plasma membrane"/>
    <property type="evidence" value="ECO:0007669"/>
    <property type="project" value="TreeGrafter"/>
</dbReference>
<evidence type="ECO:0000256" key="5">
    <source>
        <dbReference type="ARBA" id="ARBA00022741"/>
    </source>
</evidence>
<feature type="region of interest" description="Disordered" evidence="12">
    <location>
        <begin position="1"/>
        <end position="27"/>
    </location>
</feature>
<keyword evidence="8" id="KW-0460">Magnesium</keyword>
<dbReference type="EMBL" id="VWNA01000001">
    <property type="protein sequence ID" value="MQT13914.1"/>
    <property type="molecule type" value="Genomic_DNA"/>
</dbReference>
<dbReference type="PANTHER" id="PTHR12358:SF106">
    <property type="entry name" value="LIPID KINASE YEGS"/>
    <property type="match status" value="1"/>
</dbReference>
<feature type="domain" description="DAGKc" evidence="13">
    <location>
        <begin position="32"/>
        <end position="162"/>
    </location>
</feature>
<dbReference type="InterPro" id="IPR005218">
    <property type="entry name" value="Diacylglycerol/lipid_kinase"/>
</dbReference>
<dbReference type="PROSITE" id="PS50146">
    <property type="entry name" value="DAGK"/>
    <property type="match status" value="1"/>
</dbReference>
<dbReference type="Gene3D" id="2.60.200.40">
    <property type="match status" value="1"/>
</dbReference>
<dbReference type="Pfam" id="PF19279">
    <property type="entry name" value="YegS_C"/>
    <property type="match status" value="1"/>
</dbReference>
<dbReference type="SUPFAM" id="SSF111331">
    <property type="entry name" value="NAD kinase/diacylglycerol kinase-like"/>
    <property type="match status" value="1"/>
</dbReference>
<evidence type="ECO:0000256" key="11">
    <source>
        <dbReference type="ARBA" id="ARBA00023264"/>
    </source>
</evidence>
<dbReference type="InterPro" id="IPR017438">
    <property type="entry name" value="ATP-NAD_kinase_N"/>
</dbReference>
<keyword evidence="3" id="KW-0808">Transferase</keyword>
<evidence type="ECO:0000256" key="1">
    <source>
        <dbReference type="ARBA" id="ARBA00001946"/>
    </source>
</evidence>
<dbReference type="InterPro" id="IPR016064">
    <property type="entry name" value="NAD/diacylglycerol_kinase_sf"/>
</dbReference>
<evidence type="ECO:0000256" key="3">
    <source>
        <dbReference type="ARBA" id="ARBA00022679"/>
    </source>
</evidence>
<evidence type="ECO:0000256" key="7">
    <source>
        <dbReference type="ARBA" id="ARBA00022840"/>
    </source>
</evidence>
<comment type="cofactor">
    <cofactor evidence="1">
        <name>Mg(2+)</name>
        <dbReference type="ChEBI" id="CHEBI:18420"/>
    </cofactor>
</comment>
<dbReference type="InterPro" id="IPR001206">
    <property type="entry name" value="Diacylglycerol_kinase_cat_dom"/>
</dbReference>
<keyword evidence="10" id="KW-0594">Phospholipid biosynthesis</keyword>
<dbReference type="Pfam" id="PF00781">
    <property type="entry name" value="DAGK_cat"/>
    <property type="match status" value="1"/>
</dbReference>
<organism evidence="14 15">
    <name type="scientific">Segnochrobactrum spirostomi</name>
    <dbReference type="NCBI Taxonomy" id="2608987"/>
    <lineage>
        <taxon>Bacteria</taxon>
        <taxon>Pseudomonadati</taxon>
        <taxon>Pseudomonadota</taxon>
        <taxon>Alphaproteobacteria</taxon>
        <taxon>Hyphomicrobiales</taxon>
        <taxon>Segnochrobactraceae</taxon>
        <taxon>Segnochrobactrum</taxon>
    </lineage>
</organism>
<dbReference type="GO" id="GO:0008654">
    <property type="term" value="P:phospholipid biosynthetic process"/>
    <property type="evidence" value="ECO:0007669"/>
    <property type="project" value="UniProtKB-KW"/>
</dbReference>
<dbReference type="GO" id="GO:0016301">
    <property type="term" value="F:kinase activity"/>
    <property type="evidence" value="ECO:0007669"/>
    <property type="project" value="UniProtKB-KW"/>
</dbReference>
<dbReference type="RefSeq" id="WP_153483514.1">
    <property type="nucleotide sequence ID" value="NZ_VWNA01000001.1"/>
</dbReference>
<proteinExistence type="predicted"/>
<keyword evidence="15" id="KW-1185">Reference proteome</keyword>
<keyword evidence="4" id="KW-0479">Metal-binding</keyword>
<keyword evidence="9" id="KW-0443">Lipid metabolism</keyword>
<dbReference type="GO" id="GO:0005524">
    <property type="term" value="F:ATP binding"/>
    <property type="evidence" value="ECO:0007669"/>
    <property type="project" value="UniProtKB-KW"/>
</dbReference>
<dbReference type="PANTHER" id="PTHR12358">
    <property type="entry name" value="SPHINGOSINE KINASE"/>
    <property type="match status" value="1"/>
</dbReference>
<keyword evidence="2" id="KW-0444">Lipid biosynthesis</keyword>
<gene>
    <name evidence="14" type="ORF">F0357_14960</name>
</gene>
<dbReference type="GO" id="GO:0046872">
    <property type="term" value="F:metal ion binding"/>
    <property type="evidence" value="ECO:0007669"/>
    <property type="project" value="UniProtKB-KW"/>
</dbReference>
<evidence type="ECO:0000313" key="15">
    <source>
        <dbReference type="Proteomes" id="UP000332515"/>
    </source>
</evidence>
<comment type="caution">
    <text evidence="14">The sequence shown here is derived from an EMBL/GenBank/DDBJ whole genome shotgun (WGS) entry which is preliminary data.</text>
</comment>
<keyword evidence="7" id="KW-0067">ATP-binding</keyword>
<keyword evidence="6 14" id="KW-0418">Kinase</keyword>
<evidence type="ECO:0000256" key="2">
    <source>
        <dbReference type="ARBA" id="ARBA00022516"/>
    </source>
</evidence>
<dbReference type="NCBIfam" id="TIGR00147">
    <property type="entry name" value="YegS/Rv2252/BmrU family lipid kinase"/>
    <property type="match status" value="1"/>
</dbReference>
<dbReference type="SMART" id="SM00046">
    <property type="entry name" value="DAGKc"/>
    <property type="match status" value="1"/>
</dbReference>
<keyword evidence="5" id="KW-0547">Nucleotide-binding</keyword>
<accession>A0A6A7Y457</accession>
<reference evidence="14 15" key="1">
    <citation type="submission" date="2019-09" db="EMBL/GenBank/DDBJ databases">
        <title>Segnochrobactrum spirostomi gen. nov., sp. nov., isolated from the ciliate Spirostomum cf. yagiui and description of a novel family, Segnochrobactraceae fam. nov. within the order Rhizobiales of the class Alphaproteobacteria.</title>
        <authorList>
            <person name="Akter S."/>
            <person name="Shazib S.U.A."/>
            <person name="Shin M.K."/>
        </authorList>
    </citation>
    <scope>NUCLEOTIDE SEQUENCE [LARGE SCALE GENOMIC DNA]</scope>
    <source>
        <strain evidence="14 15">Sp-1</strain>
    </source>
</reference>
<dbReference type="InterPro" id="IPR050187">
    <property type="entry name" value="Lipid_Phosphate_FormReg"/>
</dbReference>
<evidence type="ECO:0000256" key="9">
    <source>
        <dbReference type="ARBA" id="ARBA00023098"/>
    </source>
</evidence>
<dbReference type="AlphaFoldDB" id="A0A6A7Y457"/>
<name>A0A6A7Y457_9HYPH</name>
<evidence type="ECO:0000256" key="6">
    <source>
        <dbReference type="ARBA" id="ARBA00022777"/>
    </source>
</evidence>
<sequence length="323" mass="34133">MSRSAAFERMPSSEALGTAGRTGGADADAGHLNARRITILANPVAGGFRARTLGRLVEAIASHGAAVSLHLTRRAGEITDLCAAGMPDTDVLAIAGGDGSINEAIAGFEAVENPPALAIIPFGTANVLAHELGLPKRVKALADVVATGRAEPLHYGLANGRPFVLMASSGFDASVVHALTFDLKRRFGKLAYVAGVFRRMSEPRTADLEVEIDGERLSCRLAVVTNASRYGGPFVVCPAANVHEPTLHLMAVRHDDPFAIIRLGATLLFGRIERSGDVVVREVREMVRLDAARPVPCQLDGDTFGSTPLEITPARRALRIVVP</sequence>
<dbReference type="Proteomes" id="UP000332515">
    <property type="component" value="Unassembled WGS sequence"/>
</dbReference>
<evidence type="ECO:0000313" key="14">
    <source>
        <dbReference type="EMBL" id="MQT13914.1"/>
    </source>
</evidence>
<evidence type="ECO:0000256" key="8">
    <source>
        <dbReference type="ARBA" id="ARBA00022842"/>
    </source>
</evidence>
<evidence type="ECO:0000256" key="4">
    <source>
        <dbReference type="ARBA" id="ARBA00022723"/>
    </source>
</evidence>